<evidence type="ECO:0000259" key="12">
    <source>
        <dbReference type="PROSITE" id="PS51233"/>
    </source>
</evidence>
<dbReference type="SUPFAM" id="SSF49313">
    <property type="entry name" value="Cadherin-like"/>
    <property type="match status" value="2"/>
</dbReference>
<gene>
    <name evidence="13" type="ORF">OFUS_LOCUS7788</name>
</gene>
<dbReference type="Gene3D" id="2.60.40.60">
    <property type="entry name" value="Cadherins"/>
    <property type="match status" value="2"/>
</dbReference>
<dbReference type="InterPro" id="IPR002126">
    <property type="entry name" value="Cadherin-like_dom"/>
</dbReference>
<feature type="domain" description="EGF-like" evidence="10">
    <location>
        <begin position="3040"/>
        <end position="3074"/>
    </location>
</feature>
<comment type="caution">
    <text evidence="13">The sequence shown here is derived from an EMBL/GenBank/DDBJ whole genome shotgun (WGS) entry which is preliminary data.</text>
</comment>
<dbReference type="PANTHER" id="PTHR47653:SF1">
    <property type="entry name" value="DELETED IN MALIGNANT BRAIN TUMORS 1 PROTEIN"/>
    <property type="match status" value="1"/>
</dbReference>
<feature type="disulfide bond" evidence="8">
    <location>
        <begin position="3029"/>
        <end position="3038"/>
    </location>
</feature>
<dbReference type="Pfam" id="PF25024">
    <property type="entry name" value="EGF_TEN"/>
    <property type="match status" value="1"/>
</dbReference>
<evidence type="ECO:0000256" key="9">
    <source>
        <dbReference type="SAM" id="Phobius"/>
    </source>
</evidence>
<keyword evidence="14" id="KW-1185">Reference proteome</keyword>
<keyword evidence="3" id="KW-0677">Repeat</keyword>
<dbReference type="InterPro" id="IPR053243">
    <property type="entry name" value="SJ_maturation_regulator"/>
</dbReference>
<dbReference type="InterPro" id="IPR001846">
    <property type="entry name" value="VWF_type-D"/>
</dbReference>
<keyword evidence="8" id="KW-0245">EGF-like domain</keyword>
<dbReference type="GO" id="GO:0007156">
    <property type="term" value="P:homophilic cell adhesion via plasma membrane adhesion molecules"/>
    <property type="evidence" value="ECO:0007669"/>
    <property type="project" value="InterPro"/>
</dbReference>
<dbReference type="PROSITE" id="PS50268">
    <property type="entry name" value="CADHERIN_2"/>
    <property type="match status" value="2"/>
</dbReference>
<dbReference type="InterPro" id="IPR020894">
    <property type="entry name" value="Cadherin_CS"/>
</dbReference>
<dbReference type="PRINTS" id="PR00205">
    <property type="entry name" value="CADHERIN"/>
</dbReference>
<feature type="disulfide bond" evidence="8">
    <location>
        <begin position="3173"/>
        <end position="3182"/>
    </location>
</feature>
<dbReference type="PROSITE" id="PS00232">
    <property type="entry name" value="CADHERIN_1"/>
    <property type="match status" value="1"/>
</dbReference>
<dbReference type="SMART" id="SM00710">
    <property type="entry name" value="PbH1"/>
    <property type="match status" value="15"/>
</dbReference>
<evidence type="ECO:0000256" key="2">
    <source>
        <dbReference type="ARBA" id="ARBA00022729"/>
    </source>
</evidence>
<dbReference type="InterPro" id="IPR015919">
    <property type="entry name" value="Cadherin-like_sf"/>
</dbReference>
<dbReference type="Gene3D" id="2.10.25.10">
    <property type="entry name" value="Laminin"/>
    <property type="match status" value="8"/>
</dbReference>
<evidence type="ECO:0000256" key="3">
    <source>
        <dbReference type="ARBA" id="ARBA00022737"/>
    </source>
</evidence>
<feature type="domain" description="Cadherin" evidence="11">
    <location>
        <begin position="3298"/>
        <end position="3405"/>
    </location>
</feature>
<evidence type="ECO:0000256" key="7">
    <source>
        <dbReference type="PROSITE-ProRule" id="PRU00043"/>
    </source>
</evidence>
<feature type="disulfide bond" evidence="8">
    <location>
        <begin position="3135"/>
        <end position="3144"/>
    </location>
</feature>
<dbReference type="Proteomes" id="UP000749559">
    <property type="component" value="Unassembled WGS sequence"/>
</dbReference>
<accession>A0A8S4NLA7</accession>
<evidence type="ECO:0000259" key="10">
    <source>
        <dbReference type="PROSITE" id="PS50026"/>
    </source>
</evidence>
<dbReference type="SMART" id="SM00181">
    <property type="entry name" value="EGF"/>
    <property type="match status" value="12"/>
</dbReference>
<dbReference type="PANTHER" id="PTHR47653">
    <property type="entry name" value="PROTEIN BARK BEETLE"/>
    <property type="match status" value="1"/>
</dbReference>
<dbReference type="GO" id="GO:0005886">
    <property type="term" value="C:plasma membrane"/>
    <property type="evidence" value="ECO:0007669"/>
    <property type="project" value="InterPro"/>
</dbReference>
<keyword evidence="5 9" id="KW-0472">Membrane</keyword>
<keyword evidence="2" id="KW-0732">Signal</keyword>
<dbReference type="EMBL" id="CAIIXF020000004">
    <property type="protein sequence ID" value="CAH1781184.1"/>
    <property type="molecule type" value="Genomic_DNA"/>
</dbReference>
<feature type="non-terminal residue" evidence="13">
    <location>
        <position position="3638"/>
    </location>
</feature>
<feature type="transmembrane region" description="Helical" evidence="9">
    <location>
        <begin position="3573"/>
        <end position="3599"/>
    </location>
</feature>
<feature type="domain" description="EGF-like" evidence="10">
    <location>
        <begin position="3217"/>
        <end position="3251"/>
    </location>
</feature>
<dbReference type="InterPro" id="IPR039448">
    <property type="entry name" value="Beta_helix"/>
</dbReference>
<dbReference type="InterPro" id="IPR011050">
    <property type="entry name" value="Pectin_lyase_fold/virulence"/>
</dbReference>
<evidence type="ECO:0000256" key="1">
    <source>
        <dbReference type="ARBA" id="ARBA00004370"/>
    </source>
</evidence>
<reference evidence="13" key="1">
    <citation type="submission" date="2022-03" db="EMBL/GenBank/DDBJ databases">
        <authorList>
            <person name="Martin C."/>
        </authorList>
    </citation>
    <scope>NUCLEOTIDE SEQUENCE</scope>
</reference>
<dbReference type="SMART" id="SM00112">
    <property type="entry name" value="CA"/>
    <property type="match status" value="2"/>
</dbReference>
<feature type="disulfide bond" evidence="8">
    <location>
        <begin position="3241"/>
        <end position="3250"/>
    </location>
</feature>
<evidence type="ECO:0000313" key="14">
    <source>
        <dbReference type="Proteomes" id="UP000749559"/>
    </source>
</evidence>
<name>A0A8S4NLA7_OWEFU</name>
<feature type="domain" description="EGF-like" evidence="10">
    <location>
        <begin position="3003"/>
        <end position="3039"/>
    </location>
</feature>
<dbReference type="SUPFAM" id="SSF51126">
    <property type="entry name" value="Pectin lyase-like"/>
    <property type="match status" value="3"/>
</dbReference>
<keyword evidence="4 7" id="KW-0106">Calcium</keyword>
<comment type="caution">
    <text evidence="8">Lacks conserved residue(s) required for the propagation of feature annotation.</text>
</comment>
<keyword evidence="9" id="KW-0812">Transmembrane</keyword>
<feature type="disulfide bond" evidence="8">
    <location>
        <begin position="1731"/>
        <end position="1740"/>
    </location>
</feature>
<dbReference type="Pfam" id="PF13229">
    <property type="entry name" value="Beta_helix"/>
    <property type="match status" value="2"/>
</dbReference>
<dbReference type="PROSITE" id="PS00022">
    <property type="entry name" value="EGF_1"/>
    <property type="match status" value="8"/>
</dbReference>
<dbReference type="CDD" id="cd11304">
    <property type="entry name" value="Cadherin_repeat"/>
    <property type="match status" value="2"/>
</dbReference>
<protein>
    <recommendedName>
        <fullName evidence="15">EGF-like domain-containing protein</fullName>
    </recommendedName>
</protein>
<evidence type="ECO:0000256" key="6">
    <source>
        <dbReference type="ARBA" id="ARBA00023180"/>
    </source>
</evidence>
<evidence type="ECO:0000256" key="8">
    <source>
        <dbReference type="PROSITE-ProRule" id="PRU00076"/>
    </source>
</evidence>
<feature type="domain" description="VWFD" evidence="12">
    <location>
        <begin position="2657"/>
        <end position="2857"/>
    </location>
</feature>
<dbReference type="PROSITE" id="PS51233">
    <property type="entry name" value="VWFD"/>
    <property type="match status" value="1"/>
</dbReference>
<dbReference type="InterPro" id="IPR012334">
    <property type="entry name" value="Pectin_lyas_fold"/>
</dbReference>
<organism evidence="13 14">
    <name type="scientific">Owenia fusiformis</name>
    <name type="common">Polychaete worm</name>
    <dbReference type="NCBI Taxonomy" id="6347"/>
    <lineage>
        <taxon>Eukaryota</taxon>
        <taxon>Metazoa</taxon>
        <taxon>Spiralia</taxon>
        <taxon>Lophotrochozoa</taxon>
        <taxon>Annelida</taxon>
        <taxon>Polychaeta</taxon>
        <taxon>Sedentaria</taxon>
        <taxon>Canalipalpata</taxon>
        <taxon>Sabellida</taxon>
        <taxon>Oweniida</taxon>
        <taxon>Oweniidae</taxon>
        <taxon>Owenia</taxon>
    </lineage>
</organism>
<dbReference type="GO" id="GO:0045217">
    <property type="term" value="P:cell-cell junction maintenance"/>
    <property type="evidence" value="ECO:0007669"/>
    <property type="project" value="TreeGrafter"/>
</dbReference>
<dbReference type="OrthoDB" id="10045365at2759"/>
<evidence type="ECO:0000256" key="5">
    <source>
        <dbReference type="ARBA" id="ARBA00023136"/>
    </source>
</evidence>
<keyword evidence="6" id="KW-0325">Glycoprotein</keyword>
<dbReference type="InterPro" id="IPR016187">
    <property type="entry name" value="CTDL_fold"/>
</dbReference>
<feature type="disulfide bond" evidence="8">
    <location>
        <begin position="3064"/>
        <end position="3073"/>
    </location>
</feature>
<keyword evidence="9" id="KW-1133">Transmembrane helix</keyword>
<evidence type="ECO:0000256" key="4">
    <source>
        <dbReference type="ARBA" id="ARBA00022837"/>
    </source>
</evidence>
<feature type="domain" description="EGF-like" evidence="10">
    <location>
        <begin position="3111"/>
        <end position="3145"/>
    </location>
</feature>
<comment type="subcellular location">
    <subcellularLocation>
        <location evidence="1">Membrane</location>
    </subcellularLocation>
</comment>
<dbReference type="PROSITE" id="PS50026">
    <property type="entry name" value="EGF_3"/>
    <property type="match status" value="6"/>
</dbReference>
<dbReference type="GO" id="GO:0005509">
    <property type="term" value="F:calcium ion binding"/>
    <property type="evidence" value="ECO:0007669"/>
    <property type="project" value="UniProtKB-UniRule"/>
</dbReference>
<feature type="domain" description="EGF-like" evidence="10">
    <location>
        <begin position="1707"/>
        <end position="1741"/>
    </location>
</feature>
<feature type="domain" description="EGF-like" evidence="10">
    <location>
        <begin position="3146"/>
        <end position="3183"/>
    </location>
</feature>
<sequence length="3638" mass="404357">EDVMQEDITIQSSNFRDNGHGGVFIVEPSKHVAIANVVLSGNCKQRRSYPVHQNNCSSIIGGASTISVMHSIFDNDTFKITPDGRDVSVKHCIFSNNIHTGLYLGYDETIRAAGMTGKHVSVNLTKNVFENIKYGFMKNPSPRTSLVAVRDESIFIENNTFNNNSESAVQISDYYCPTCTSTTVGNIFQNNKNTYLEYGRNKRITISNNNFTENYGEYVLNFKDSNQKIEINNNSFTNNSILLYNRKRAEVPAVVSQRSDYSTLELHYNYFENPRSDFQVAVWGSRNSWPIISDASYNYWGSQDLKSIQNGILDRQRRYDSFVTLDILPYFNDGSMTTTSNETESIFSRTIGNVIGGVITEHLTLDMTEYRITDDLHVYPNVTLTIVAGTKLIFDDYIGMIVQGKLIAEGSSTDQIVMNASIGWMGIRFSLSAERSTLRHIIFDNCGKQDVSQSPPGCIISDIGKHRMNHLIFKNCYSSYAIDLYHSDPVYTTDVHDVQSNKGVRIRSLDTRLTDSIFNDAPEAIRIDPDGGYSARSQVYFLRQGSLHNCDQNWSPTEDLFMSTSETFVLYKMSQRPCFSGRIVTFTTSPNSRLSFQLIYIYEYHDESVIIIRNDGSTTEITANSLRTWVTSTNNELEFNFSGCSSYNCRFIATITSVERESITPFKQSLVIEIRNITSVNHHSYGIYIRNYMDNSNRINPWNYFGQHSIVYTVPFYVKIVNCFFESPTRNSNFGIYMKIDRRIFTNDQSFQDSNLQIEDVIIDNSNYGIYVRKRGGRQGDMVLNVKNVQVSNAQYGMQFYHAGYDTYDKKFRNPELHIENSSFSYCSTSFYLHGDQAMFEINNNIFHDNANILYLRGKEKNLTLSDNLIYDNRGGIRFGMTEHAYMDISSPTTKFFGNIIENNTANCFINIEGVQNIRFQNNVLNNPSVNQEICIKSRSNGMNNLLDFRENFWGTIESSAIEKRITHFADSSRYAKVEYMPYLDKQNGVPLSPVDCPFSFTPPTIGGILCSDTTLLQNERYTSEGDIIVPRGMILKVGPGTKILFSRGSRMLILGTLHAEGNYSDPVLFSSLSTWNGIYFSVTESQQRSILTNLMLDNVRSSGNIGSSPVVTIVGKPPRMTAINIDCTSNRYPSDGIVAFNISDRMEVSLALIQNCDGSAIKLSHLGFPYRNILEQYHNIKDEIYGITNMCDYNVKTFEVNGAVMAVFAYGEGNQYPYEMICAKTFTSINGKNLNFRTIHHSNFTSYLLQAYNGRNLIPSEEFLSERVPSVEVHTTNQVTFTMRLTMTRKGNSIYAVEVYEVDHLFKEFPKQRVTIESSIIRNNGDGVKAVLTGSSTPDIHIERSTFMSNYKSIDIVSENSSITITHNQFKKNKWIANILTESDNGNSKILLAYNNITQNTGQTLVYIKDKSENLTDSGNFYILDNDITNNAGETLLNETTMPIIWIDDIDGTIKGNSFVNNRGSNLIWWKQRQEASLFTKNLVRNNIGEQPSDKITIIAQGVNTKYINNWLENPVNTFEMTSVIGYPTVQTARNWWGNSMSTVDITARLRSTNIDHSLPGFQIEPIAQSPKQILGSCDFGWIDIRGTCYYVTRGANSHSYSLKICKDAGGAMMKSDIYLLDDILKEVNDKGLDSPLIWTRQDSLKECKVYDTRSKSEKTTNCSHPYPTVCYKEQPSQCPNSCSYNGKCLGNSCACDSGWYGNDCSVYHCKDVNNCGQFGKCSGPNQCRCKQGWYGAGCSTSYCPRYTGCVACSNQIGCGWCDTSQQCMPGGGDAPTLTTCPAWFYYNCLTTKERSVCSKEIQIMDCNGKQCDGENNPYYKQEKCNRCIDIENCFIENNPLSDCKVWNTTRCPDGLLNIDYTHTRFDKTVSKNGVVFLDPKVTPLLRCPTKTVDVIVVFDVVSLPRYNSMAIVSPQAGGIAHRIQSYKFSEYSSGTFTIMSGKPASLNDLVTYSDFNEPVELRPVNDILIDELETEDDLLDQLRDMRDAGSRVFFTDEKMFRCLGERMDDSASFVIVIPNSADNKAYEIGDVLVGTPLGYIESVTSVVQDSKMRIAKTRLTQCSRQMMFNAGIITRNEYKPHLNCLSGEQNLYGGTVMPSYESQNVVEGSFIQGRGTQQFSAKVLDKYSSNQHNFYVMTNVVAVKNDSSVETEILKLSRRKRQTTTDYFKKIAVTMKKNIQFKPSKHKGHSGNYKLTVKYDAGVTLSQTVTSEKPLKSTLGVNLDGKFNYDLKNTIKWEHKNTNTREMSLFKKFKQVKKEVLLQIGSNLFVPAKLVMNSKLKYSAKSQSAGGRDLGSSASNNVGVGVGFYKASGTSHFANVNLDIQKPVQEGPYLLDNKTGSIDVKSILQNTLTFRYPSGNTAQPEEQECPAEILGNQFCEDEGETVTDFKVSFNLPIHLDGIIDSCSDYCNQCGKSQGFVDTASGIGEITGFVKASSFTNLDEHFKSDGNLITARQCFKTPSQCSLAPNTQCCKCQEDNGVIMNGKCICDTCPGGIMKEQIGGSGEPVCSCECTDGSVSQLLPDGRCDCPCTCADGSISNMDQNGTCSCGCTCNNCQHSVITQNGCHCPDDLCPTCDVNEEVIWRNCECSCVAKHPCGIAPGCVPGRRGKSCDQPECGTCQDCSGNGFCTASLDSCSSSCQCGAQWRGACCEFRIPTAGGGDPHLQTLDGVRYDFHGIGEFWDCKSEANAFGIQTRMFGYRNASLIGGVAIKAGENIVTLVTHQPADESTLPVIRLNGEVVDVANQTVDYKISDDVHMVITNSNGSDDSVMLVTLQYNTGVMVSTYLRYSAKMKRQYLNLVLQLTAAFSGKTSGLCGLMDDDQSNDFTGADGKLYNTTSVIQFAESWRVGGSKQNTSGLQGSWTWTSSNFHNLDILGPSYTDKTLYSPVYDIREFPDYQINASREICSSKKISDERLLEECIFDVLVTEDSTFSTQEYLKSDCPGQCSGRGECINSTCQCTSGWEGDACDIGMCKEPCIHGNCSLGFCTCIAGWDGPTCNELANCSAVDNCTDTDHGHCVKHNVCKCQLGFTGANCSETATCFNVNNCTNNGICVDHDVCKCDVGWMGDECYKPSCETLNYCNEHNQQGTCQGYDICSCDDGWRGTSCSKPVCSQVSDCSGHGMCHLPNVCRCDPGFYGESCQDTIDCPELDHCSGHGICVQDGSNKTCICDTGFTGAHCEDVDCSSLNNCSDHGVCTQPNICTCEDDYTGDDCSRWSCKWLLYCSGNGNCTEMNNCSCDAGWSGALCDIADCSLRNNCSNNGFCEAPNICTCSGTFDGMNCDTDIGPNIHVPVFTATYYTGVVPEESPIGTNIHFESKLNATDEDTGRNAKLNFRFSEPNRLFLIDRNTAEIRTAVVFDRETMWNDTMIIEVIVEDSGSPSKSSSATITIQVTDINDNRPAFEDAPDKPIPVKLFNSTQIEFVTTIRATDLDSEENGRVNYYIDTKTDQDAKDLFTIDSSTGVVHVDPSSGKIQWKVYRLWVVAADNGSSITLRSIHLVEVSLYGDFYIVYTNPPPVSTTTVTTPSLTTVDLTTLTSSLPTTTTTNEVAITEIYRCKDGELVIGGVCTSLWLVVGVPAGVCFLLLLTAICIVLVVIRKRKGHKGKQVDGNREAGYDNPAMERDALYMTSLPSTSR</sequence>
<evidence type="ECO:0000259" key="11">
    <source>
        <dbReference type="PROSITE" id="PS50268"/>
    </source>
</evidence>
<proteinExistence type="predicted"/>
<dbReference type="Gene3D" id="2.160.20.10">
    <property type="entry name" value="Single-stranded right-handed beta-helix, Pectin lyase-like"/>
    <property type="match status" value="3"/>
</dbReference>
<keyword evidence="8" id="KW-1015">Disulfide bond</keyword>
<dbReference type="Pfam" id="PF00028">
    <property type="entry name" value="Cadherin"/>
    <property type="match status" value="1"/>
</dbReference>
<dbReference type="InterPro" id="IPR000742">
    <property type="entry name" value="EGF"/>
</dbReference>
<dbReference type="InterPro" id="IPR006626">
    <property type="entry name" value="PbH1"/>
</dbReference>
<evidence type="ECO:0008006" key="15">
    <source>
        <dbReference type="Google" id="ProtNLM"/>
    </source>
</evidence>
<feature type="non-terminal residue" evidence="13">
    <location>
        <position position="1"/>
    </location>
</feature>
<dbReference type="SUPFAM" id="SSF56436">
    <property type="entry name" value="C-type lectin-like"/>
    <property type="match status" value="1"/>
</dbReference>
<dbReference type="PROSITE" id="PS01186">
    <property type="entry name" value="EGF_2"/>
    <property type="match status" value="7"/>
</dbReference>
<evidence type="ECO:0000313" key="13">
    <source>
        <dbReference type="EMBL" id="CAH1781184.1"/>
    </source>
</evidence>
<feature type="domain" description="Cadherin" evidence="11">
    <location>
        <begin position="3426"/>
        <end position="3520"/>
    </location>
</feature>